<evidence type="ECO:0000313" key="9">
    <source>
        <dbReference type="Proteomes" id="UP000251993"/>
    </source>
</evidence>
<dbReference type="Gene3D" id="3.30.1120.10">
    <property type="match status" value="1"/>
</dbReference>
<dbReference type="InterPro" id="IPR024607">
    <property type="entry name" value="Sulfatase_CS"/>
</dbReference>
<keyword evidence="3" id="KW-0479">Metal-binding</keyword>
<evidence type="ECO:0000313" key="8">
    <source>
        <dbReference type="EMBL" id="AXE18559.1"/>
    </source>
</evidence>
<evidence type="ECO:0000256" key="1">
    <source>
        <dbReference type="ARBA" id="ARBA00001913"/>
    </source>
</evidence>
<keyword evidence="9" id="KW-1185">Reference proteome</keyword>
<evidence type="ECO:0000256" key="5">
    <source>
        <dbReference type="ARBA" id="ARBA00022801"/>
    </source>
</evidence>
<dbReference type="RefSeq" id="WP_114067342.1">
    <property type="nucleotide sequence ID" value="NZ_CP030850.1"/>
</dbReference>
<protein>
    <submittedName>
        <fullName evidence="8">Sulfatase</fullName>
    </submittedName>
</protein>
<evidence type="ECO:0000256" key="3">
    <source>
        <dbReference type="ARBA" id="ARBA00022723"/>
    </source>
</evidence>
<dbReference type="Gene3D" id="3.40.720.10">
    <property type="entry name" value="Alkaline Phosphatase, subunit A"/>
    <property type="match status" value="1"/>
</dbReference>
<feature type="domain" description="Sulfatase N-terminal" evidence="7">
    <location>
        <begin position="23"/>
        <end position="377"/>
    </location>
</feature>
<gene>
    <name evidence="8" type="ORF">DR864_12730</name>
</gene>
<dbReference type="InterPro" id="IPR050738">
    <property type="entry name" value="Sulfatase"/>
</dbReference>
<reference evidence="8 9" key="1">
    <citation type="submission" date="2018-07" db="EMBL/GenBank/DDBJ databases">
        <title>Genome sequencing of Runella.</title>
        <authorList>
            <person name="Baek M.-G."/>
            <person name="Yi H."/>
        </authorList>
    </citation>
    <scope>NUCLEOTIDE SEQUENCE [LARGE SCALE GENOMIC DNA]</scope>
    <source>
        <strain evidence="8 9">HYN0085</strain>
    </source>
</reference>
<dbReference type="InterPro" id="IPR017850">
    <property type="entry name" value="Alkaline_phosphatase_core_sf"/>
</dbReference>
<comment type="cofactor">
    <cofactor evidence="1">
        <name>Ca(2+)</name>
        <dbReference type="ChEBI" id="CHEBI:29108"/>
    </cofactor>
</comment>
<dbReference type="KEGG" id="run:DR864_12730"/>
<dbReference type="SUPFAM" id="SSF53649">
    <property type="entry name" value="Alkaline phosphatase-like"/>
    <property type="match status" value="1"/>
</dbReference>
<dbReference type="Pfam" id="PF00884">
    <property type="entry name" value="Sulfatase"/>
    <property type="match status" value="1"/>
</dbReference>
<dbReference type="EMBL" id="CP030850">
    <property type="protein sequence ID" value="AXE18559.1"/>
    <property type="molecule type" value="Genomic_DNA"/>
</dbReference>
<evidence type="ECO:0000256" key="2">
    <source>
        <dbReference type="ARBA" id="ARBA00008779"/>
    </source>
</evidence>
<name>A0A344TIT8_9BACT</name>
<dbReference type="GO" id="GO:0046872">
    <property type="term" value="F:metal ion binding"/>
    <property type="evidence" value="ECO:0007669"/>
    <property type="project" value="UniProtKB-KW"/>
</dbReference>
<dbReference type="OrthoDB" id="9764377at2"/>
<dbReference type="PROSITE" id="PS00523">
    <property type="entry name" value="SULFATASE_1"/>
    <property type="match status" value="1"/>
</dbReference>
<dbReference type="AlphaFoldDB" id="A0A344TIT8"/>
<evidence type="ECO:0000259" key="7">
    <source>
        <dbReference type="Pfam" id="PF00884"/>
    </source>
</evidence>
<dbReference type="InterPro" id="IPR000917">
    <property type="entry name" value="Sulfatase_N"/>
</dbReference>
<dbReference type="CDD" id="cd16144">
    <property type="entry name" value="ARS_like"/>
    <property type="match status" value="1"/>
</dbReference>
<keyword evidence="4" id="KW-0732">Signal</keyword>
<evidence type="ECO:0000256" key="4">
    <source>
        <dbReference type="ARBA" id="ARBA00022729"/>
    </source>
</evidence>
<dbReference type="PANTHER" id="PTHR42693:SF42">
    <property type="entry name" value="ARYLSULFATASE G"/>
    <property type="match status" value="1"/>
</dbReference>
<dbReference type="PANTHER" id="PTHR42693">
    <property type="entry name" value="ARYLSULFATASE FAMILY MEMBER"/>
    <property type="match status" value="1"/>
</dbReference>
<proteinExistence type="inferred from homology"/>
<keyword evidence="5" id="KW-0378">Hydrolase</keyword>
<sequence length="503" mass="56630">MLRLLIILGITVGSHFVLAQSQPNIIIFLVDDMGWQDTSVPFWKDKTPINQRFHTPNMERLARNGMKFTNAYANPVCTPTRVSLMTGMNVARHNVTNWTNTHKDTPTDYPDSLLNPPSWNYNGMSPMAGIAKTVHATPLPQLLRQAGYFTLHCGKAHFASYGTPAANPLAIGFEKNIAGTAAGHPSSFLGEKKFRRTPNDTTWGVRDLEKYHGKDIFLTEALTQEAIAALKENQPSQKPFFLYMSHYAVHLPFDKDARFYQKYIDQGLTDTEARYSALVEGMDKSLGDIMDYLETNNLDKNTYILFVSDNGGYSLQLRSGEVHTQNLPLKQGKGSLYEGGIRVPMLVSGPKVEKNSISSQYVSIDDFFPTVLGMAGVARYTTLQTVDGKNLRPFLENKNKRDDKKILLWHYPNNWTNVNFKGTSWGSAMRQGDWKLVYLHKTQTLELYNLKDDIGELNDLAKAQPTKLKQMAQLLTVELKKRNAHLPTFKATGQSIPYPDGVK</sequence>
<dbReference type="GO" id="GO:0004065">
    <property type="term" value="F:arylsulfatase activity"/>
    <property type="evidence" value="ECO:0007669"/>
    <property type="project" value="TreeGrafter"/>
</dbReference>
<keyword evidence="6" id="KW-0106">Calcium</keyword>
<evidence type="ECO:0000256" key="6">
    <source>
        <dbReference type="ARBA" id="ARBA00022837"/>
    </source>
</evidence>
<accession>A0A344TIT8</accession>
<organism evidence="8 9">
    <name type="scientific">Runella rosea</name>
    <dbReference type="NCBI Taxonomy" id="2259595"/>
    <lineage>
        <taxon>Bacteria</taxon>
        <taxon>Pseudomonadati</taxon>
        <taxon>Bacteroidota</taxon>
        <taxon>Cytophagia</taxon>
        <taxon>Cytophagales</taxon>
        <taxon>Spirosomataceae</taxon>
        <taxon>Runella</taxon>
    </lineage>
</organism>
<comment type="similarity">
    <text evidence="2">Belongs to the sulfatase family.</text>
</comment>
<dbReference type="Proteomes" id="UP000251993">
    <property type="component" value="Chromosome"/>
</dbReference>